<gene>
    <name evidence="1" type="ORF">S03H2_23535</name>
</gene>
<dbReference type="SUPFAM" id="SSF53850">
    <property type="entry name" value="Periplasmic binding protein-like II"/>
    <property type="match status" value="1"/>
</dbReference>
<name>X1FGM0_9ZZZZ</name>
<dbReference type="EMBL" id="BARU01012876">
    <property type="protein sequence ID" value="GAH31670.1"/>
    <property type="molecule type" value="Genomic_DNA"/>
</dbReference>
<protein>
    <recommendedName>
        <fullName evidence="2">Solute-binding protein family 5 domain-containing protein</fullName>
    </recommendedName>
</protein>
<feature type="non-terminal residue" evidence="1">
    <location>
        <position position="224"/>
    </location>
</feature>
<dbReference type="AlphaFoldDB" id="X1FGM0"/>
<proteinExistence type="predicted"/>
<reference evidence="1" key="1">
    <citation type="journal article" date="2014" name="Front. Microbiol.">
        <title>High frequency of phylogenetically diverse reductive dehalogenase-homologous genes in deep subseafloor sedimentary metagenomes.</title>
        <authorList>
            <person name="Kawai M."/>
            <person name="Futagami T."/>
            <person name="Toyoda A."/>
            <person name="Takaki Y."/>
            <person name="Nishi S."/>
            <person name="Hori S."/>
            <person name="Arai W."/>
            <person name="Tsubouchi T."/>
            <person name="Morono Y."/>
            <person name="Uchiyama I."/>
            <person name="Ito T."/>
            <person name="Fujiyama A."/>
            <person name="Inagaki F."/>
            <person name="Takami H."/>
        </authorList>
    </citation>
    <scope>NUCLEOTIDE SEQUENCE</scope>
    <source>
        <strain evidence="1">Expedition CK06-06</strain>
    </source>
</reference>
<dbReference type="Gene3D" id="3.40.190.10">
    <property type="entry name" value="Periplasmic binding protein-like II"/>
    <property type="match status" value="1"/>
</dbReference>
<dbReference type="Gene3D" id="3.10.105.10">
    <property type="entry name" value="Dipeptide-binding Protein, Domain 3"/>
    <property type="match status" value="1"/>
</dbReference>
<evidence type="ECO:0000313" key="1">
    <source>
        <dbReference type="EMBL" id="GAH31670.1"/>
    </source>
</evidence>
<sequence>VMTPQVIEVRLSRPRPDLLKLFAQPEMAIIDRTRHGTGPFRIIRSGVPLMLRPIADPRRAEPDDGASPSPEEDVALFAEPAARAMLRFSKGRSDAVLGGRFVDWPLLDQIRISPAAIRVDPAAGLFGFSIANRDGFLADPANRQALSALFDRQAILSAIAPNWEATDRLLPDTLDSDAPPQVPNWALLTLDARRAAARARVTAWGQPVALRIALPQGPGANLLY</sequence>
<accession>X1FGM0</accession>
<organism evidence="1">
    <name type="scientific">marine sediment metagenome</name>
    <dbReference type="NCBI Taxonomy" id="412755"/>
    <lineage>
        <taxon>unclassified sequences</taxon>
        <taxon>metagenomes</taxon>
        <taxon>ecological metagenomes</taxon>
    </lineage>
</organism>
<feature type="non-terminal residue" evidence="1">
    <location>
        <position position="1"/>
    </location>
</feature>
<comment type="caution">
    <text evidence="1">The sequence shown here is derived from an EMBL/GenBank/DDBJ whole genome shotgun (WGS) entry which is preliminary data.</text>
</comment>
<evidence type="ECO:0008006" key="2">
    <source>
        <dbReference type="Google" id="ProtNLM"/>
    </source>
</evidence>